<protein>
    <recommendedName>
        <fullName evidence="3">DNA-binding protein</fullName>
    </recommendedName>
</protein>
<name>M5DMZ0_9GAMM</name>
<dbReference type="HOGENOM" id="CLU_2995163_0_0_6"/>
<reference evidence="1 2" key="1">
    <citation type="journal article" date="2013" name="Genome Announc.">
        <title>Genome Sequence of Thalassolituus oleivorans MIL-1 (DSM 14913T).</title>
        <authorList>
            <person name="Golyshin P.N."/>
            <person name="Werner J."/>
            <person name="Chernikova T.N."/>
            <person name="Tran H."/>
            <person name="Ferrer M."/>
            <person name="Yakimov M.M."/>
            <person name="Teeling H."/>
            <person name="Golyshina O.V."/>
        </authorList>
    </citation>
    <scope>NUCLEOTIDE SEQUENCE [LARGE SCALE GENOMIC DNA]</scope>
    <source>
        <strain evidence="1 2">MIL-1</strain>
    </source>
</reference>
<dbReference type="EMBL" id="HF680312">
    <property type="protein sequence ID" value="CCU71295.1"/>
    <property type="molecule type" value="Genomic_DNA"/>
</dbReference>
<organism evidence="1 2">
    <name type="scientific">Thalassolituus oleivorans MIL-1</name>
    <dbReference type="NCBI Taxonomy" id="1298593"/>
    <lineage>
        <taxon>Bacteria</taxon>
        <taxon>Pseudomonadati</taxon>
        <taxon>Pseudomonadota</taxon>
        <taxon>Gammaproteobacteria</taxon>
        <taxon>Oceanospirillales</taxon>
        <taxon>Oceanospirillaceae</taxon>
        <taxon>Thalassolituus</taxon>
    </lineage>
</organism>
<proteinExistence type="predicted"/>
<gene>
    <name evidence="1" type="ORF">TOL_0859</name>
</gene>
<dbReference type="AlphaFoldDB" id="M5DMZ0"/>
<accession>M5DMZ0</accession>
<dbReference type="Proteomes" id="UP000011866">
    <property type="component" value="Chromosome"/>
</dbReference>
<evidence type="ECO:0000313" key="1">
    <source>
        <dbReference type="EMBL" id="CCU71295.1"/>
    </source>
</evidence>
<sequence>MKPDRWKNVLGKKAKLYQEDMEALYKLWPEYKYWLTFGIEEPEKGQISPMTKRVMRS</sequence>
<dbReference type="KEGG" id="tol:TOL_0859"/>
<evidence type="ECO:0000313" key="2">
    <source>
        <dbReference type="Proteomes" id="UP000011866"/>
    </source>
</evidence>
<keyword evidence="2" id="KW-1185">Reference proteome</keyword>
<evidence type="ECO:0008006" key="3">
    <source>
        <dbReference type="Google" id="ProtNLM"/>
    </source>
</evidence>